<keyword evidence="12" id="KW-1185">Reference proteome</keyword>
<evidence type="ECO:0000256" key="6">
    <source>
        <dbReference type="ARBA" id="ARBA00030073"/>
    </source>
</evidence>
<accession>A0A166X4I5</accession>
<dbReference type="SUPFAM" id="SSF53597">
    <property type="entry name" value="Dihydrofolate reductase-like"/>
    <property type="match status" value="1"/>
</dbReference>
<comment type="function">
    <text evidence="1">Catalyzes an early step in riboflavin biosynthesis, the NADPH-dependent reduction of the ribose side chain of 2,5-diamino-6-ribosylamino-4(3H)-pyrimidinone 5'-phosphate, yielding 2,5-diamino-6-ribitylamino-4(3H)-pyrimidinone 5'-phosphate.</text>
</comment>
<dbReference type="STRING" id="1081105.A0A166X4I5"/>
<dbReference type="OMA" id="TDWIVED"/>
<sequence length="181" mass="19621">MGRLRYNAAISLDGFIASPDGSTDWIVEDDSIDFNAIYAEFGSYLMGRKTYEVVTSYGGANPLAATARENVLVVSGQMKQEDHPGITILRDGFIDAIRELKARDGRDIWFMGGGQLAATLLAAGLIDAFEMAVMPVVLGKGVKMVAETDETAQSGYRLHLSAAEKLDKSGIMMLKYAVRCD</sequence>
<evidence type="ECO:0000259" key="10">
    <source>
        <dbReference type="Pfam" id="PF01872"/>
    </source>
</evidence>
<comment type="caution">
    <text evidence="11">The sequence shown here is derived from an EMBL/GenBank/DDBJ whole genome shotgun (WGS) entry which is preliminary data.</text>
</comment>
<dbReference type="GO" id="GO:0008703">
    <property type="term" value="F:5-amino-6-(5-phosphoribosylamino)uracil reductase activity"/>
    <property type="evidence" value="ECO:0007669"/>
    <property type="project" value="InterPro"/>
</dbReference>
<evidence type="ECO:0000256" key="4">
    <source>
        <dbReference type="ARBA" id="ARBA00015035"/>
    </source>
</evidence>
<keyword evidence="5" id="KW-0686">Riboflavin biosynthesis</keyword>
<evidence type="ECO:0000313" key="12">
    <source>
        <dbReference type="Proteomes" id="UP000243498"/>
    </source>
</evidence>
<dbReference type="PANTHER" id="PTHR38011">
    <property type="entry name" value="DIHYDROFOLATE REDUCTASE FAMILY PROTEIN (AFU_ORTHOLOGUE AFUA_8G06820)"/>
    <property type="match status" value="1"/>
</dbReference>
<evidence type="ECO:0000256" key="1">
    <source>
        <dbReference type="ARBA" id="ARBA00003555"/>
    </source>
</evidence>
<dbReference type="Gene3D" id="3.40.430.10">
    <property type="entry name" value="Dihydrofolate Reductase, subunit A"/>
    <property type="match status" value="1"/>
</dbReference>
<dbReference type="InterPro" id="IPR050765">
    <property type="entry name" value="Riboflavin_Biosynth_HTPR"/>
</dbReference>
<reference evidence="11 12" key="1">
    <citation type="journal article" date="2016" name="Genome Biol. Evol.">
        <title>Divergent and convergent evolution of fungal pathogenicity.</title>
        <authorList>
            <person name="Shang Y."/>
            <person name="Xiao G."/>
            <person name="Zheng P."/>
            <person name="Cen K."/>
            <person name="Zhan S."/>
            <person name="Wang C."/>
        </authorList>
    </citation>
    <scope>NUCLEOTIDE SEQUENCE [LARGE SCALE GENOMIC DNA]</scope>
    <source>
        <strain evidence="11 12">RCEF 4871</strain>
    </source>
</reference>
<comment type="catalytic activity">
    <reaction evidence="8">
        <text>2,5-diamino-6-(1-D-ribitylamino)pyrimidin-4(3H)-one 5'-phosphate + NAD(+) = 2,5-diamino-6-(1-D-ribosylamino)pyrimidin-4(3H)-one 5'-phosphate + NADH + H(+)</text>
        <dbReference type="Rhea" id="RHEA:27274"/>
        <dbReference type="ChEBI" id="CHEBI:15378"/>
        <dbReference type="ChEBI" id="CHEBI:57540"/>
        <dbReference type="ChEBI" id="CHEBI:57945"/>
        <dbReference type="ChEBI" id="CHEBI:58890"/>
        <dbReference type="ChEBI" id="CHEBI:59545"/>
        <dbReference type="EC" id="1.1.1.302"/>
    </reaction>
</comment>
<evidence type="ECO:0000256" key="7">
    <source>
        <dbReference type="ARBA" id="ARBA00031630"/>
    </source>
</evidence>
<dbReference type="OrthoDB" id="3192019at2759"/>
<evidence type="ECO:0000256" key="5">
    <source>
        <dbReference type="ARBA" id="ARBA00022619"/>
    </source>
</evidence>
<name>A0A166X4I5_METRR</name>
<evidence type="ECO:0000256" key="2">
    <source>
        <dbReference type="ARBA" id="ARBA00009723"/>
    </source>
</evidence>
<dbReference type="Pfam" id="PF01872">
    <property type="entry name" value="RibD_C"/>
    <property type="match status" value="1"/>
</dbReference>
<evidence type="ECO:0000313" key="11">
    <source>
        <dbReference type="EMBL" id="OAA35423.1"/>
    </source>
</evidence>
<comment type="similarity">
    <text evidence="2">Belongs to the HTP reductase family.</text>
</comment>
<dbReference type="EC" id="1.1.1.302" evidence="3"/>
<dbReference type="AlphaFoldDB" id="A0A166X4I5"/>
<dbReference type="InterPro" id="IPR002734">
    <property type="entry name" value="RibDG_C"/>
</dbReference>
<evidence type="ECO:0000256" key="3">
    <source>
        <dbReference type="ARBA" id="ARBA00012851"/>
    </source>
</evidence>
<comment type="catalytic activity">
    <reaction evidence="9">
        <text>2,5-diamino-6-(1-D-ribitylamino)pyrimidin-4(3H)-one 5'-phosphate + NADP(+) = 2,5-diamino-6-(1-D-ribosylamino)pyrimidin-4(3H)-one 5'-phosphate + NADPH + H(+)</text>
        <dbReference type="Rhea" id="RHEA:27278"/>
        <dbReference type="ChEBI" id="CHEBI:15378"/>
        <dbReference type="ChEBI" id="CHEBI:57783"/>
        <dbReference type="ChEBI" id="CHEBI:58349"/>
        <dbReference type="ChEBI" id="CHEBI:58890"/>
        <dbReference type="ChEBI" id="CHEBI:59545"/>
        <dbReference type="EC" id="1.1.1.302"/>
    </reaction>
</comment>
<dbReference type="PANTHER" id="PTHR38011:SF11">
    <property type="entry name" value="2,5-DIAMINO-6-RIBOSYLAMINO-4(3H)-PYRIMIDINONE 5'-PHOSPHATE REDUCTASE"/>
    <property type="match status" value="1"/>
</dbReference>
<proteinExistence type="inferred from homology"/>
<dbReference type="InterPro" id="IPR024072">
    <property type="entry name" value="DHFR-like_dom_sf"/>
</dbReference>
<protein>
    <recommendedName>
        <fullName evidence="4">2,5-diamino-6-ribosylamino-4(3H)-pyrimidinone 5'-phosphate reductase</fullName>
        <ecNumber evidence="3">1.1.1.302</ecNumber>
    </recommendedName>
    <alternativeName>
        <fullName evidence="7">2,5-diamino-6-(5-phospho-D-ribosylamino)pyrimidin-4(3H)-one reductase</fullName>
    </alternativeName>
    <alternativeName>
        <fullName evidence="6">2,5-diamino-6-ribitylamino-4(3H)-pyrimidinone 5'-phosphate synthase</fullName>
    </alternativeName>
</protein>
<organism evidence="11 12">
    <name type="scientific">Metarhizium rileyi (strain RCEF 4871)</name>
    <name type="common">Nomuraea rileyi</name>
    <dbReference type="NCBI Taxonomy" id="1649241"/>
    <lineage>
        <taxon>Eukaryota</taxon>
        <taxon>Fungi</taxon>
        <taxon>Dikarya</taxon>
        <taxon>Ascomycota</taxon>
        <taxon>Pezizomycotina</taxon>
        <taxon>Sordariomycetes</taxon>
        <taxon>Hypocreomycetidae</taxon>
        <taxon>Hypocreales</taxon>
        <taxon>Clavicipitaceae</taxon>
        <taxon>Metarhizium</taxon>
    </lineage>
</organism>
<gene>
    <name evidence="11" type="ORF">NOR_08002</name>
</gene>
<evidence type="ECO:0000256" key="8">
    <source>
        <dbReference type="ARBA" id="ARBA00047550"/>
    </source>
</evidence>
<dbReference type="Proteomes" id="UP000243498">
    <property type="component" value="Unassembled WGS sequence"/>
</dbReference>
<evidence type="ECO:0000256" key="9">
    <source>
        <dbReference type="ARBA" id="ARBA00049020"/>
    </source>
</evidence>
<dbReference type="EMBL" id="AZHC01000042">
    <property type="protein sequence ID" value="OAA35423.1"/>
    <property type="molecule type" value="Genomic_DNA"/>
</dbReference>
<feature type="domain" description="Bacterial bifunctional deaminase-reductase C-terminal" evidence="10">
    <location>
        <begin position="4"/>
        <end position="166"/>
    </location>
</feature>
<dbReference type="GO" id="GO:0009231">
    <property type="term" value="P:riboflavin biosynthetic process"/>
    <property type="evidence" value="ECO:0007669"/>
    <property type="project" value="UniProtKB-KW"/>
</dbReference>